<proteinExistence type="predicted"/>
<keyword evidence="2" id="KW-0808">Transferase</keyword>
<evidence type="ECO:0000313" key="3">
    <source>
        <dbReference type="Proteomes" id="UP000503018"/>
    </source>
</evidence>
<organism evidence="2 3">
    <name type="scientific">Sphingomonas lacunae</name>
    <dbReference type="NCBI Taxonomy" id="2698828"/>
    <lineage>
        <taxon>Bacteria</taxon>
        <taxon>Pseudomonadati</taxon>
        <taxon>Pseudomonadota</taxon>
        <taxon>Alphaproteobacteria</taxon>
        <taxon>Sphingomonadales</taxon>
        <taxon>Sphingomonadaceae</taxon>
        <taxon>Sphingomonas</taxon>
    </lineage>
</organism>
<dbReference type="Proteomes" id="UP000503018">
    <property type="component" value="Chromosome"/>
</dbReference>
<dbReference type="PROSITE" id="PS50146">
    <property type="entry name" value="DAGK"/>
    <property type="match status" value="1"/>
</dbReference>
<keyword evidence="3" id="KW-1185">Reference proteome</keyword>
<dbReference type="AlphaFoldDB" id="A0A6M4AQ35"/>
<dbReference type="GO" id="GO:0016301">
    <property type="term" value="F:kinase activity"/>
    <property type="evidence" value="ECO:0007669"/>
    <property type="project" value="UniProtKB-KW"/>
</dbReference>
<gene>
    <name evidence="2" type="ORF">GV829_00975</name>
</gene>
<dbReference type="EMBL" id="CP053015">
    <property type="protein sequence ID" value="QJQ31194.1"/>
    <property type="molecule type" value="Genomic_DNA"/>
</dbReference>
<dbReference type="InterPro" id="IPR017438">
    <property type="entry name" value="ATP-NAD_kinase_N"/>
</dbReference>
<feature type="domain" description="DAGKc" evidence="1">
    <location>
        <begin position="1"/>
        <end position="136"/>
    </location>
</feature>
<dbReference type="SUPFAM" id="SSF111331">
    <property type="entry name" value="NAD kinase/diacylglycerol kinase-like"/>
    <property type="match status" value="1"/>
</dbReference>
<dbReference type="Gene3D" id="3.40.50.10330">
    <property type="entry name" value="Probable inorganic polyphosphate/atp-NAD kinase, domain 1"/>
    <property type="match status" value="1"/>
</dbReference>
<keyword evidence="2" id="KW-0418">Kinase</keyword>
<sequence length="323" mass="34155">MVSVALLSNPRSTGNRAQLPRIRAYCASRPDIFHYEVEHVDQIGAALASIALVKPRVIAVNGGDGTVQAALTELYNGKHFPEGEVPPVAVLPNGKTNLIALDLGATGDPLEALDHVVGLAAHGQFSGHIVERELISLSNGSSDKPVLGMFLGGAGLADTILYCRHSLYPLGLPNGLAHFVAAIATFASLVPGLRRLVPQRSSPVTVTVRRHDAIRGRFAVLIVTTLDKLLFNARTGDGAGPGRMKLLAVNNDLGALVRMARVALFGVLGKDKVNGLHFEQGDTICIEGERSSVILDGEIFEATTGHPITLRSTNPVPFLKLAA</sequence>
<evidence type="ECO:0000259" key="1">
    <source>
        <dbReference type="PROSITE" id="PS50146"/>
    </source>
</evidence>
<dbReference type="Pfam" id="PF00781">
    <property type="entry name" value="DAGK_cat"/>
    <property type="match status" value="1"/>
</dbReference>
<name>A0A6M4AQ35_9SPHN</name>
<protein>
    <submittedName>
        <fullName evidence="2">Acylglycerol kinase family protein</fullName>
    </submittedName>
</protein>
<dbReference type="KEGG" id="slan:GV829_00975"/>
<evidence type="ECO:0000313" key="2">
    <source>
        <dbReference type="EMBL" id="QJQ31194.1"/>
    </source>
</evidence>
<dbReference type="InterPro" id="IPR001206">
    <property type="entry name" value="Diacylglycerol_kinase_cat_dom"/>
</dbReference>
<dbReference type="SMART" id="SM00046">
    <property type="entry name" value="DAGKc"/>
    <property type="match status" value="1"/>
</dbReference>
<dbReference type="InterPro" id="IPR016064">
    <property type="entry name" value="NAD/diacylglycerol_kinase_sf"/>
</dbReference>
<reference evidence="2 3" key="1">
    <citation type="submission" date="2020-01" db="EMBL/GenBank/DDBJ databases">
        <title>Sphingomonas sp. strain CSW-10.</title>
        <authorList>
            <person name="Chen W.-M."/>
        </authorList>
    </citation>
    <scope>NUCLEOTIDE SEQUENCE [LARGE SCALE GENOMIC DNA]</scope>
    <source>
        <strain evidence="2 3">CSW-10</strain>
    </source>
</reference>
<accession>A0A6M4AQ35</accession>
<dbReference type="RefSeq" id="WP_169943409.1">
    <property type="nucleotide sequence ID" value="NZ_CP053015.1"/>
</dbReference>